<evidence type="ECO:0000256" key="1">
    <source>
        <dbReference type="SAM" id="MobiDB-lite"/>
    </source>
</evidence>
<organism evidence="2 3">
    <name type="scientific">Lentinula raphanica</name>
    <dbReference type="NCBI Taxonomy" id="153919"/>
    <lineage>
        <taxon>Eukaryota</taxon>
        <taxon>Fungi</taxon>
        <taxon>Dikarya</taxon>
        <taxon>Basidiomycota</taxon>
        <taxon>Agaricomycotina</taxon>
        <taxon>Agaricomycetes</taxon>
        <taxon>Agaricomycetidae</taxon>
        <taxon>Agaricales</taxon>
        <taxon>Marasmiineae</taxon>
        <taxon>Omphalotaceae</taxon>
        <taxon>Lentinula</taxon>
    </lineage>
</organism>
<gene>
    <name evidence="2" type="ORF">F5878DRAFT_725106</name>
</gene>
<dbReference type="PANTHER" id="PTHR42100:SF1">
    <property type="entry name" value="OXIDOREDUCTASE 178 KDA SUBUNIT, PUTATIVE (AFU_ORTHOLOGUE AFUA_8G04320)-RELATED"/>
    <property type="match status" value="1"/>
</dbReference>
<dbReference type="Proteomes" id="UP001163846">
    <property type="component" value="Unassembled WGS sequence"/>
</dbReference>
<dbReference type="InterPro" id="IPR034444">
    <property type="entry name" value="Nuo17.8"/>
</dbReference>
<dbReference type="AlphaFoldDB" id="A0AA38UEK3"/>
<evidence type="ECO:0000313" key="2">
    <source>
        <dbReference type="EMBL" id="KAJ3838709.1"/>
    </source>
</evidence>
<name>A0AA38UEK3_9AGAR</name>
<evidence type="ECO:0000313" key="3">
    <source>
        <dbReference type="Proteomes" id="UP001163846"/>
    </source>
</evidence>
<dbReference type="PANTHER" id="PTHR42100">
    <property type="entry name" value="OXIDOREDUCTASE 178 KDA SUBUNIT, PUTATIVE (AFU_ORTHOLOGUE AFUA_8G04320)-RELATED"/>
    <property type="match status" value="1"/>
</dbReference>
<reference evidence="2" key="1">
    <citation type="submission" date="2022-08" db="EMBL/GenBank/DDBJ databases">
        <authorList>
            <consortium name="DOE Joint Genome Institute"/>
            <person name="Min B."/>
            <person name="Riley R."/>
            <person name="Sierra-Patev S."/>
            <person name="Naranjo-Ortiz M."/>
            <person name="Looney B."/>
            <person name="Konkel Z."/>
            <person name="Slot J.C."/>
            <person name="Sakamoto Y."/>
            <person name="Steenwyk J.L."/>
            <person name="Rokas A."/>
            <person name="Carro J."/>
            <person name="Camarero S."/>
            <person name="Ferreira P."/>
            <person name="Molpeceres G."/>
            <person name="Ruiz-Duenas F.J."/>
            <person name="Serrano A."/>
            <person name="Henrissat B."/>
            <person name="Drula E."/>
            <person name="Hughes K.W."/>
            <person name="Mata J.L."/>
            <person name="Ishikawa N.K."/>
            <person name="Vargas-Isla R."/>
            <person name="Ushijima S."/>
            <person name="Smith C.A."/>
            <person name="Ahrendt S."/>
            <person name="Andreopoulos W."/>
            <person name="He G."/>
            <person name="Labutti K."/>
            <person name="Lipzen A."/>
            <person name="Ng V."/>
            <person name="Sandor L."/>
            <person name="Barry K."/>
            <person name="Martinez A.T."/>
            <person name="Xiao Y."/>
            <person name="Gibbons J.G."/>
            <person name="Terashima K."/>
            <person name="Hibbett D.S."/>
            <person name="Grigoriev I.V."/>
        </authorList>
    </citation>
    <scope>NUCLEOTIDE SEQUENCE</scope>
    <source>
        <strain evidence="2">TFB9207</strain>
    </source>
</reference>
<feature type="region of interest" description="Disordered" evidence="1">
    <location>
        <begin position="21"/>
        <end position="45"/>
    </location>
</feature>
<dbReference type="GO" id="GO:0005739">
    <property type="term" value="C:mitochondrion"/>
    <property type="evidence" value="ECO:0007669"/>
    <property type="project" value="InterPro"/>
</dbReference>
<keyword evidence="3" id="KW-1185">Reference proteome</keyword>
<dbReference type="EMBL" id="MU806168">
    <property type="protein sequence ID" value="KAJ3838709.1"/>
    <property type="molecule type" value="Genomic_DNA"/>
</dbReference>
<accession>A0AA38UEK3</accession>
<comment type="caution">
    <text evidence="2">The sequence shown here is derived from an EMBL/GenBank/DDBJ whole genome shotgun (WGS) entry which is preliminary data.</text>
</comment>
<sequence length="159" mass="18194">MLGRARLVTRQRTFTPLLLPRQRHASTAHSDHHNHHQTEEDSTVYPKEGFATPAWRRFFVVSLIAGALYQLAPKPSEEAFITRWLAMYTTTSEKWLDMNVRHTVLSVDAAEGVNLFTTASRPAMHRMRFPQMLDNASPFNVQVGLNADTRDFVAKTEKE</sequence>
<proteinExistence type="predicted"/>
<protein>
    <submittedName>
        <fullName evidence="2">Uncharacterized protein</fullName>
    </submittedName>
</protein>